<feature type="domain" description="VOC" evidence="1">
    <location>
        <begin position="1"/>
        <end position="123"/>
    </location>
</feature>
<sequence>MIVSQVLTAGNLDEMIAFYKDVFGEVEVLESKDFRGNQNNQYRHVKILGHEFYLMNGGEITDQLPAMHYIVVFPKSRCSELIPLHEKLRVGGQDLSHVKDMNFTEELFLLRDKYGVLWNFWSDSHCEKPEILPSMVLSDDLVGKIDEIKEYYESVFDSVEFGDITYSDDGLIDHMSIRLLNHQLHVVSETSEKDLFSFNSISSLNLGCETQEEIDRYSEALGDHYYPGGWLSDKMGVMWCVDWPGMTDLLSIANEQQEQAIFGAIMNENPIRIEDVKKAFENNKE</sequence>
<reference evidence="2" key="1">
    <citation type="journal article" date="2021" name="PeerJ">
        <title>Extensive microbial diversity within the chicken gut microbiome revealed by metagenomics and culture.</title>
        <authorList>
            <person name="Gilroy R."/>
            <person name="Ravi A."/>
            <person name="Getino M."/>
            <person name="Pursley I."/>
            <person name="Horton D.L."/>
            <person name="Alikhan N.F."/>
            <person name="Baker D."/>
            <person name="Gharbi K."/>
            <person name="Hall N."/>
            <person name="Watson M."/>
            <person name="Adriaenssens E.M."/>
            <person name="Foster-Nyarko E."/>
            <person name="Jarju S."/>
            <person name="Secka A."/>
            <person name="Antonio M."/>
            <person name="Oren A."/>
            <person name="Chaudhuri R.R."/>
            <person name="La Ragione R."/>
            <person name="Hildebrand F."/>
            <person name="Pallen M.J."/>
        </authorList>
    </citation>
    <scope>NUCLEOTIDE SEQUENCE</scope>
    <source>
        <strain evidence="2">6019</strain>
    </source>
</reference>
<proteinExistence type="predicted"/>
<name>A0A921B6G2_9STAP</name>
<protein>
    <submittedName>
        <fullName evidence="2">VOC family protein</fullName>
    </submittedName>
</protein>
<dbReference type="Proteomes" id="UP000763505">
    <property type="component" value="Unassembled WGS sequence"/>
</dbReference>
<reference evidence="2" key="2">
    <citation type="submission" date="2021-09" db="EMBL/GenBank/DDBJ databases">
        <authorList>
            <person name="Gilroy R."/>
        </authorList>
    </citation>
    <scope>NUCLEOTIDE SEQUENCE</scope>
    <source>
        <strain evidence="2">6019</strain>
    </source>
</reference>
<evidence type="ECO:0000313" key="3">
    <source>
        <dbReference type="Proteomes" id="UP000763505"/>
    </source>
</evidence>
<dbReference type="InterPro" id="IPR037523">
    <property type="entry name" value="VOC_core"/>
</dbReference>
<comment type="caution">
    <text evidence="2">The sequence shown here is derived from an EMBL/GenBank/DDBJ whole genome shotgun (WGS) entry which is preliminary data.</text>
</comment>
<evidence type="ECO:0000259" key="1">
    <source>
        <dbReference type="PROSITE" id="PS51819"/>
    </source>
</evidence>
<dbReference type="InterPro" id="IPR028973">
    <property type="entry name" value="PhnB-like"/>
</dbReference>
<dbReference type="PROSITE" id="PS51819">
    <property type="entry name" value="VOC"/>
    <property type="match status" value="1"/>
</dbReference>
<dbReference type="Gene3D" id="3.10.180.10">
    <property type="entry name" value="2,3-Dihydroxybiphenyl 1,2-Dioxygenase, domain 1"/>
    <property type="match status" value="2"/>
</dbReference>
<dbReference type="InterPro" id="IPR029068">
    <property type="entry name" value="Glyas_Bleomycin-R_OHBP_Dase"/>
</dbReference>
<dbReference type="EMBL" id="DYYI01000030">
    <property type="protein sequence ID" value="HJE19344.1"/>
    <property type="molecule type" value="Genomic_DNA"/>
</dbReference>
<dbReference type="Pfam" id="PF06983">
    <property type="entry name" value="3-dmu-9_3-mt"/>
    <property type="match status" value="1"/>
</dbReference>
<gene>
    <name evidence="2" type="ORF">K8V35_03205</name>
</gene>
<evidence type="ECO:0000313" key="2">
    <source>
        <dbReference type="EMBL" id="HJE19344.1"/>
    </source>
</evidence>
<organism evidence="2 3">
    <name type="scientific">Aliicoccus persicus</name>
    <dbReference type="NCBI Taxonomy" id="930138"/>
    <lineage>
        <taxon>Bacteria</taxon>
        <taxon>Bacillati</taxon>
        <taxon>Bacillota</taxon>
        <taxon>Bacilli</taxon>
        <taxon>Bacillales</taxon>
        <taxon>Staphylococcaceae</taxon>
        <taxon>Aliicoccus</taxon>
    </lineage>
</organism>
<dbReference type="AlphaFoldDB" id="A0A921B6G2"/>
<dbReference type="PANTHER" id="PTHR33990">
    <property type="entry name" value="PROTEIN YJDN-RELATED"/>
    <property type="match status" value="1"/>
</dbReference>
<accession>A0A921B6G2</accession>
<dbReference type="SUPFAM" id="SSF54593">
    <property type="entry name" value="Glyoxalase/Bleomycin resistance protein/Dihydroxybiphenyl dioxygenase"/>
    <property type="match status" value="2"/>
</dbReference>